<dbReference type="Pfam" id="PF13102">
    <property type="entry name" value="Phage_int_SAM_5"/>
    <property type="match status" value="1"/>
</dbReference>
<organism evidence="4 5">
    <name type="scientific">Rufibacter quisquiliarum</name>
    <dbReference type="NCBI Taxonomy" id="1549639"/>
    <lineage>
        <taxon>Bacteria</taxon>
        <taxon>Pseudomonadati</taxon>
        <taxon>Bacteroidota</taxon>
        <taxon>Cytophagia</taxon>
        <taxon>Cytophagales</taxon>
        <taxon>Hymenobacteraceae</taxon>
        <taxon>Rufibacter</taxon>
    </lineage>
</organism>
<dbReference type="RefSeq" id="WP_182511887.1">
    <property type="nucleotide sequence ID" value="NZ_JACJIQ010000002.1"/>
</dbReference>
<dbReference type="Proteomes" id="UP000563094">
    <property type="component" value="Unassembled WGS sequence"/>
</dbReference>
<dbReference type="AlphaFoldDB" id="A0A839GNU4"/>
<gene>
    <name evidence="4" type="ORF">FHS90_000810</name>
</gene>
<dbReference type="Gene3D" id="1.10.150.130">
    <property type="match status" value="1"/>
</dbReference>
<dbReference type="PANTHER" id="PTHR30349:SF82">
    <property type="entry name" value="INTEGRASE_RECOMBINASE YOEC-RELATED"/>
    <property type="match status" value="1"/>
</dbReference>
<dbReference type="GO" id="GO:0003677">
    <property type="term" value="F:DNA binding"/>
    <property type="evidence" value="ECO:0007669"/>
    <property type="project" value="UniProtKB-KW"/>
</dbReference>
<dbReference type="GO" id="GO:0006310">
    <property type="term" value="P:DNA recombination"/>
    <property type="evidence" value="ECO:0007669"/>
    <property type="project" value="UniProtKB-KW"/>
</dbReference>
<dbReference type="InterPro" id="IPR025269">
    <property type="entry name" value="SAM-like_dom"/>
</dbReference>
<evidence type="ECO:0000313" key="4">
    <source>
        <dbReference type="EMBL" id="MBA9076108.1"/>
    </source>
</evidence>
<comment type="caution">
    <text evidence="4">The sequence shown here is derived from an EMBL/GenBank/DDBJ whole genome shotgun (WGS) entry which is preliminary data.</text>
</comment>
<accession>A0A839GNU4</accession>
<feature type="domain" description="Tyr recombinase" evidence="3">
    <location>
        <begin position="235"/>
        <end position="433"/>
    </location>
</feature>
<dbReference type="InterPro" id="IPR035386">
    <property type="entry name" value="Arm-DNA-bind_5"/>
</dbReference>
<evidence type="ECO:0000256" key="1">
    <source>
        <dbReference type="ARBA" id="ARBA00023125"/>
    </source>
</evidence>
<dbReference type="InterPro" id="IPR050090">
    <property type="entry name" value="Tyrosine_recombinase_XerCD"/>
</dbReference>
<reference evidence="4 5" key="1">
    <citation type="submission" date="2020-08" db="EMBL/GenBank/DDBJ databases">
        <title>Genomic Encyclopedia of Type Strains, Phase IV (KMG-IV): sequencing the most valuable type-strain genomes for metagenomic binning, comparative biology and taxonomic classification.</title>
        <authorList>
            <person name="Goeker M."/>
        </authorList>
    </citation>
    <scope>NUCLEOTIDE SEQUENCE [LARGE SCALE GENOMIC DNA]</scope>
    <source>
        <strain evidence="4 5">DSM 29854</strain>
    </source>
</reference>
<dbReference type="SUPFAM" id="SSF56349">
    <property type="entry name" value="DNA breaking-rejoining enzymes"/>
    <property type="match status" value="1"/>
</dbReference>
<protein>
    <submittedName>
        <fullName evidence="4">Integrase</fullName>
    </submittedName>
</protein>
<dbReference type="EMBL" id="JACJIQ010000002">
    <property type="protein sequence ID" value="MBA9076108.1"/>
    <property type="molecule type" value="Genomic_DNA"/>
</dbReference>
<sequence length="442" mass="50717">MPATVKVTLKAKPKADGTHSVLIRITKDRTPKYHTTGVYIAKSHWNKAATYEKKNWIKTGNGNHGQYNHRLDLDVGGFIALALITEHLSAEELITLFVDLKKKLQAVYVEPRQLTDLYRRLQEEPEEPEACFLQLFKREIERLEKAGQSRTARRRSSMYDKLHEYAGGRLPMSRLTHDYMLDYVTHLQTMKRPNAPETINKELQVFSGIAKLAMKRGDLPYAQNPFPMQVKGRGKKKVTLDREQLEAFLAVETKEDQRVMRNAQKVFHMQYLLFGARIGDVLELKWDGVKDTHVEYTMRKGSDGQLGNGKRMRVRRNAEIDKILELYPQSTPHGYVFPFLSHEDAKLPLAQLLERIESCTALINRNLKDLAKLAGIGANISTHVARKTFGNHANQELGDLYKVKELMGHESIRTTERNYMDSMRQEEFDAAAEVVYGKVKHG</sequence>
<evidence type="ECO:0000256" key="2">
    <source>
        <dbReference type="ARBA" id="ARBA00023172"/>
    </source>
</evidence>
<dbReference type="Pfam" id="PF00589">
    <property type="entry name" value="Phage_integrase"/>
    <property type="match status" value="1"/>
</dbReference>
<dbReference type="GO" id="GO:0015074">
    <property type="term" value="P:DNA integration"/>
    <property type="evidence" value="ECO:0007669"/>
    <property type="project" value="InterPro"/>
</dbReference>
<proteinExistence type="predicted"/>
<evidence type="ECO:0000313" key="5">
    <source>
        <dbReference type="Proteomes" id="UP000563094"/>
    </source>
</evidence>
<dbReference type="PROSITE" id="PS51898">
    <property type="entry name" value="TYR_RECOMBINASE"/>
    <property type="match status" value="1"/>
</dbReference>
<keyword evidence="5" id="KW-1185">Reference proteome</keyword>
<dbReference type="PANTHER" id="PTHR30349">
    <property type="entry name" value="PHAGE INTEGRASE-RELATED"/>
    <property type="match status" value="1"/>
</dbReference>
<dbReference type="InterPro" id="IPR013762">
    <property type="entry name" value="Integrase-like_cat_sf"/>
</dbReference>
<dbReference type="InterPro" id="IPR010998">
    <property type="entry name" value="Integrase_recombinase_N"/>
</dbReference>
<keyword evidence="1" id="KW-0238">DNA-binding</keyword>
<dbReference type="Gene3D" id="1.10.443.10">
    <property type="entry name" value="Intergrase catalytic core"/>
    <property type="match status" value="1"/>
</dbReference>
<dbReference type="InterPro" id="IPR011010">
    <property type="entry name" value="DNA_brk_join_enz"/>
</dbReference>
<keyword evidence="2" id="KW-0233">DNA recombination</keyword>
<name>A0A839GNU4_9BACT</name>
<evidence type="ECO:0000259" key="3">
    <source>
        <dbReference type="PROSITE" id="PS51898"/>
    </source>
</evidence>
<dbReference type="Pfam" id="PF17293">
    <property type="entry name" value="Arm-DNA-bind_5"/>
    <property type="match status" value="1"/>
</dbReference>
<dbReference type="InterPro" id="IPR002104">
    <property type="entry name" value="Integrase_catalytic"/>
</dbReference>